<reference evidence="2 3" key="1">
    <citation type="submission" date="2017-06" db="EMBL/GenBank/DDBJ databases">
        <title>Comparative genomic analysis of Ambrosia Fusariam Clade fungi.</title>
        <authorList>
            <person name="Stajich J.E."/>
            <person name="Carrillo J."/>
            <person name="Kijimoto T."/>
            <person name="Eskalen A."/>
            <person name="O'Donnell K."/>
            <person name="Kasson M."/>
        </authorList>
    </citation>
    <scope>NUCLEOTIDE SEQUENCE [LARGE SCALE GENOMIC DNA]</scope>
    <source>
        <strain evidence="2 3">NRRL62584</strain>
    </source>
</reference>
<dbReference type="EMBL" id="NKCI01000062">
    <property type="protein sequence ID" value="RSL59920.1"/>
    <property type="molecule type" value="Genomic_DNA"/>
</dbReference>
<comment type="caution">
    <text evidence="2">The sequence shown here is derived from an EMBL/GenBank/DDBJ whole genome shotgun (WGS) entry which is preliminary data.</text>
</comment>
<keyword evidence="1" id="KW-0539">Nucleus</keyword>
<dbReference type="Proteomes" id="UP000288168">
    <property type="component" value="Unassembled WGS sequence"/>
</dbReference>
<evidence type="ECO:0000313" key="2">
    <source>
        <dbReference type="EMBL" id="RSL59920.1"/>
    </source>
</evidence>
<dbReference type="AlphaFoldDB" id="A0A428Q3R3"/>
<keyword evidence="3" id="KW-1185">Reference proteome</keyword>
<accession>A0A428Q3R3</accession>
<dbReference type="InterPro" id="IPR021858">
    <property type="entry name" value="Fun_TF"/>
</dbReference>
<dbReference type="Pfam" id="PF11951">
    <property type="entry name" value="Fungal_trans_2"/>
    <property type="match status" value="1"/>
</dbReference>
<evidence type="ECO:0000256" key="1">
    <source>
        <dbReference type="ARBA" id="ARBA00023242"/>
    </source>
</evidence>
<sequence length="298" mass="33838">MHASSKANRFTVFVREEAPYLFFRLIARELAKTLPQELVQARPDLFPSCEGIQILKKFGENFRGVGDSEEARLTCINLYHLHLRLQAKLDARRLARQFLTGTKENRGNWNALGASAELEAIITFLSRWYLSLESLTAIATSGLVTGKCVTQDATLGTISEPGQLALDACDDYFGFPTRLALLFREIGASAWERRQQLPVIPLGATSFLTQTDFDLVADDFHRRLTEIYHEFVCSPVGLNFYPGVREALSENEVRDLRPRLKPTLPWLASWWRGDKLNHTITWSLTSNRHDASPVRCRL</sequence>
<protein>
    <submittedName>
        <fullName evidence="2">Uncharacterized protein</fullName>
    </submittedName>
</protein>
<evidence type="ECO:0000313" key="3">
    <source>
        <dbReference type="Proteomes" id="UP000288168"/>
    </source>
</evidence>
<dbReference type="OrthoDB" id="5085489at2759"/>
<proteinExistence type="predicted"/>
<organism evidence="2 3">
    <name type="scientific">Fusarium duplospermum</name>
    <dbReference type="NCBI Taxonomy" id="1325734"/>
    <lineage>
        <taxon>Eukaryota</taxon>
        <taxon>Fungi</taxon>
        <taxon>Dikarya</taxon>
        <taxon>Ascomycota</taxon>
        <taxon>Pezizomycotina</taxon>
        <taxon>Sordariomycetes</taxon>
        <taxon>Hypocreomycetidae</taxon>
        <taxon>Hypocreales</taxon>
        <taxon>Nectriaceae</taxon>
        <taxon>Fusarium</taxon>
        <taxon>Fusarium solani species complex</taxon>
    </lineage>
</organism>
<dbReference type="STRING" id="1325734.A0A428Q3R3"/>
<gene>
    <name evidence="2" type="ORF">CEP54_007016</name>
</gene>
<name>A0A428Q3R3_9HYPO</name>